<dbReference type="EMBL" id="VIEB01000453">
    <property type="protein sequence ID" value="TQD90366.1"/>
    <property type="molecule type" value="Genomic_DNA"/>
</dbReference>
<evidence type="ECO:0000313" key="2">
    <source>
        <dbReference type="EMBL" id="TQD90366.1"/>
    </source>
</evidence>
<accession>A0A540LVC9</accession>
<dbReference type="NCBIfam" id="TIGR01615">
    <property type="entry name" value="A_thal_3542"/>
    <property type="match status" value="1"/>
</dbReference>
<name>A0A540LVC9_MALBA</name>
<dbReference type="Proteomes" id="UP000315295">
    <property type="component" value="Unassembled WGS sequence"/>
</dbReference>
<evidence type="ECO:0000313" key="3">
    <source>
        <dbReference type="Proteomes" id="UP000315295"/>
    </source>
</evidence>
<dbReference type="PANTHER" id="PTHR31579">
    <property type="entry name" value="OS03G0796600 PROTEIN"/>
    <property type="match status" value="1"/>
</dbReference>
<dbReference type="PANTHER" id="PTHR31579:SF1">
    <property type="entry name" value="OS03G0796600 PROTEIN"/>
    <property type="match status" value="1"/>
</dbReference>
<dbReference type="InterPro" id="IPR006502">
    <property type="entry name" value="PDDEXK-like"/>
</dbReference>
<organism evidence="2 3">
    <name type="scientific">Malus baccata</name>
    <name type="common">Siberian crab apple</name>
    <name type="synonym">Pyrus baccata</name>
    <dbReference type="NCBI Taxonomy" id="106549"/>
    <lineage>
        <taxon>Eukaryota</taxon>
        <taxon>Viridiplantae</taxon>
        <taxon>Streptophyta</taxon>
        <taxon>Embryophyta</taxon>
        <taxon>Tracheophyta</taxon>
        <taxon>Spermatophyta</taxon>
        <taxon>Magnoliopsida</taxon>
        <taxon>eudicotyledons</taxon>
        <taxon>Gunneridae</taxon>
        <taxon>Pentapetalae</taxon>
        <taxon>rosids</taxon>
        <taxon>fabids</taxon>
        <taxon>Rosales</taxon>
        <taxon>Rosaceae</taxon>
        <taxon>Amygdaloideae</taxon>
        <taxon>Maleae</taxon>
        <taxon>Malus</taxon>
    </lineage>
</organism>
<evidence type="ECO:0008006" key="4">
    <source>
        <dbReference type="Google" id="ProtNLM"/>
    </source>
</evidence>
<dbReference type="AlphaFoldDB" id="A0A540LVC9"/>
<dbReference type="Pfam" id="PF04720">
    <property type="entry name" value="PDDEXK_6"/>
    <property type="match status" value="1"/>
</dbReference>
<feature type="region of interest" description="Disordered" evidence="1">
    <location>
        <begin position="49"/>
        <end position="71"/>
    </location>
</feature>
<comment type="caution">
    <text evidence="2">The sequence shown here is derived from an EMBL/GenBank/DDBJ whole genome shotgun (WGS) entry which is preliminary data.</text>
</comment>
<protein>
    <recommendedName>
        <fullName evidence="4">DUF506 domain-containing protein</fullName>
    </recommendedName>
</protein>
<dbReference type="STRING" id="106549.A0A540LVC9"/>
<proteinExistence type="predicted"/>
<keyword evidence="3" id="KW-1185">Reference proteome</keyword>
<reference evidence="2 3" key="1">
    <citation type="journal article" date="2019" name="G3 (Bethesda)">
        <title>Sequencing of a Wild Apple (Malus baccata) Genome Unravels the Differences Between Cultivated and Wild Apple Species Regarding Disease Resistance and Cold Tolerance.</title>
        <authorList>
            <person name="Chen X."/>
        </authorList>
    </citation>
    <scope>NUCLEOTIDE SEQUENCE [LARGE SCALE GENOMIC DNA]</scope>
    <source>
        <strain evidence="3">cv. Shandingzi</strain>
        <tissue evidence="2">Leaves</tissue>
    </source>
</reference>
<evidence type="ECO:0000256" key="1">
    <source>
        <dbReference type="SAM" id="MobiDB-lite"/>
    </source>
</evidence>
<gene>
    <name evidence="2" type="ORF">C1H46_024068</name>
</gene>
<sequence>MPFPMKIQPIDIDSENLIEPARVDSAKPVLKSRLRRLFDRQFPSVLRISSAHEKQPATEPPPPQQNYNLSKDEGTIGAAAEFEPSSVCLAKMVQNFIEESNEKQPPPKCGRNRCNCFHGNGNDSSDDELDIFGGGFGDSISSGSFGGDASDILKSLIPCVSVSERNLLADTARIVEANKNLKQKDDLRKMVADGLQSLGYDSSTCKSKWEKSSSFPAGEYEYIDVTVEGERLLIDIDFRSEFEVARSTGAYKAVLQSLPYIFVGESDRRGQIVSIVSEAARQSLKKKGMHFPPWRKAEYMRAKWLSPYTRTAVPRPENDTAPASESPAVISDAPTEVDNLSDCGELELIFGELTSQPESHLPLPSPAGNSISGEKAAVAWQPPAIKPKSVERGARIVTGLASLLKEKP</sequence>